<dbReference type="EMBL" id="JARZFX010000001">
    <property type="protein sequence ID" value="MEC5422100.1"/>
    <property type="molecule type" value="Genomic_DNA"/>
</dbReference>
<protein>
    <submittedName>
        <fullName evidence="1">Uncharacterized protein</fullName>
    </submittedName>
</protein>
<comment type="caution">
    <text evidence="1">The sequence shown here is derived from an EMBL/GenBank/DDBJ whole genome shotgun (WGS) entry which is preliminary data.</text>
</comment>
<proteinExistence type="predicted"/>
<dbReference type="RefSeq" id="WP_327605673.1">
    <property type="nucleotide sequence ID" value="NZ_JARZFX010000001.1"/>
</dbReference>
<reference evidence="1 2" key="1">
    <citation type="journal article" date="2024" name="Int. J. Syst. Evol. Microbiol.">
        <title>Virgibacillus tibetensis sp. nov., isolated from salt lake on the Tibetan Plateau of China.</title>
        <authorList>
            <person name="Phurbu D."/>
            <person name="Liu Z.-X."/>
            <person name="Wang R."/>
            <person name="Zheng Y.-Y."/>
            <person name="Liu H.-C."/>
            <person name="Zhou Y.-G."/>
            <person name="Yu Y.-J."/>
            <person name="Li A.-H."/>
        </authorList>
    </citation>
    <scope>NUCLEOTIDE SEQUENCE [LARGE SCALE GENOMIC DNA]</scope>
    <source>
        <strain evidence="1 2">C22-A2</strain>
    </source>
</reference>
<evidence type="ECO:0000313" key="1">
    <source>
        <dbReference type="EMBL" id="MEC5422100.1"/>
    </source>
</evidence>
<keyword evidence="2" id="KW-1185">Reference proteome</keyword>
<organism evidence="1 2">
    <name type="scientific">Virgibacillus tibetensis</name>
    <dbReference type="NCBI Taxonomy" id="3042313"/>
    <lineage>
        <taxon>Bacteria</taxon>
        <taxon>Bacillati</taxon>
        <taxon>Bacillota</taxon>
        <taxon>Bacilli</taxon>
        <taxon>Bacillales</taxon>
        <taxon>Bacillaceae</taxon>
        <taxon>Virgibacillus</taxon>
    </lineage>
</organism>
<dbReference type="Proteomes" id="UP001335737">
    <property type="component" value="Unassembled WGS sequence"/>
</dbReference>
<accession>A0ABU6KB14</accession>
<evidence type="ECO:0000313" key="2">
    <source>
        <dbReference type="Proteomes" id="UP001335737"/>
    </source>
</evidence>
<sequence length="104" mass="12263">MSDFKAIRMIYKTQVEHGLKEITLNKLMFEKLLNQAERVEELEYRHKVLLYEVRNKGELELQNQRHKQALELIISDTHYDGSLEYISPIHVIRKRAEKALGGNA</sequence>
<gene>
    <name evidence="1" type="ORF">QGM71_01155</name>
</gene>
<name>A0ABU6KB14_9BACI</name>